<evidence type="ECO:0000313" key="1">
    <source>
        <dbReference type="EMBL" id="KAI9456296.1"/>
    </source>
</evidence>
<keyword evidence="2" id="KW-1185">Reference proteome</keyword>
<gene>
    <name evidence="1" type="ORF">F5148DRAFT_1224465</name>
</gene>
<sequence>MTDYTIFESPEFDASEYANAVLAALEPAKEDISVAITKLNYGIDDVSKQIKNVVTVHHEDLLEQAAGVGEVSGSLQAVREGLDALDGSLEKLRQKVRNPYQTMQASVKRLQRLQQASDVLRRTSRFTILVKRLQAQMAEVGDGAGDTVSQSKLSESKVNSGILDGRRSATPGLDHEGEKERSLAQAALTIAELGDLLKTSPEAVSEGSFPTDVGSSVNRHIPLHSINAVAVHIPFINSSRSKVTAEMESMVLEGLAQVNQPLLATSLQTAHNLRLLPNLVQNLVSDLSTAVEARIKSAFDMSQISKELSAKDPAPTSAGLAYKSRIRQEPTSVTAPQWGQALWARLTALVEDMAGACVKVYTLEKVLKLKKDPISQIVFLGEAMKVLESKPSATFWAALARSLERQTRDGAKNSTFLQQALSSGYPRLLRLFHDFFSKIAAHTDTIYTQERQSPETVLVLRALSTFEALYLSRTSNKMNEAVGQAFQSSSRAPPSSTEGTNVARMIANELDAAKFDPLLVRSVARHAKSSLDMLLGRADGLIMRDRTATVLIGPTATPLQVQNLSMATFLYHFGTRMHALEEEHSSDVYAILRPSIVNVMESYRRIVGPLLAAIKSESGAIIAKLHREPIRSAEPLADTDGSSTYVKEITEKLAFVKTEILPRLLVEEVAREWPLDIVRHILRTFVLHVSIFKPLEEPCKLQLTGDMTELEFSLGAFVSEGKGKRGGGGLDAAGSEYRALRAMRQLLFLETARLAVPAATAGLQPLVVLHHILVRAPIPLPHTLHGWQPPEYVRWVEEHSEEEALTLIDGGLAHWEKVSEAEGRDTAPEYVLLARTVLANARAL</sequence>
<organism evidence="1 2">
    <name type="scientific">Russula earlei</name>
    <dbReference type="NCBI Taxonomy" id="71964"/>
    <lineage>
        <taxon>Eukaryota</taxon>
        <taxon>Fungi</taxon>
        <taxon>Dikarya</taxon>
        <taxon>Basidiomycota</taxon>
        <taxon>Agaricomycotina</taxon>
        <taxon>Agaricomycetes</taxon>
        <taxon>Russulales</taxon>
        <taxon>Russulaceae</taxon>
        <taxon>Russula</taxon>
    </lineage>
</organism>
<comment type="caution">
    <text evidence="1">The sequence shown here is derived from an EMBL/GenBank/DDBJ whole genome shotgun (WGS) entry which is preliminary data.</text>
</comment>
<accession>A0ACC0U0K9</accession>
<reference evidence="1" key="1">
    <citation type="submission" date="2021-03" db="EMBL/GenBank/DDBJ databases">
        <title>Evolutionary priming and transition to the ectomycorrhizal habit in an iconic lineage of mushroom-forming fungi: is preadaptation a requirement?</title>
        <authorList>
            <consortium name="DOE Joint Genome Institute"/>
            <person name="Looney B.P."/>
            <person name="Miyauchi S."/>
            <person name="Morin E."/>
            <person name="Drula E."/>
            <person name="Courty P.E."/>
            <person name="Chicoki N."/>
            <person name="Fauchery L."/>
            <person name="Kohler A."/>
            <person name="Kuo A."/>
            <person name="LaButti K."/>
            <person name="Pangilinan J."/>
            <person name="Lipzen A."/>
            <person name="Riley R."/>
            <person name="Andreopoulos W."/>
            <person name="He G."/>
            <person name="Johnson J."/>
            <person name="Barry K.W."/>
            <person name="Grigoriev I.V."/>
            <person name="Nagy L."/>
            <person name="Hibbett D."/>
            <person name="Henrissat B."/>
            <person name="Matheny P.B."/>
            <person name="Labbe J."/>
            <person name="Martin A.F."/>
        </authorList>
    </citation>
    <scope>NUCLEOTIDE SEQUENCE</scope>
    <source>
        <strain evidence="1">BPL698</strain>
    </source>
</reference>
<name>A0ACC0U0K9_9AGAM</name>
<proteinExistence type="predicted"/>
<protein>
    <submittedName>
        <fullName evidence="1">Golgi transport complex subunit 5-domain-containing protein</fullName>
    </submittedName>
</protein>
<dbReference type="Proteomes" id="UP001207468">
    <property type="component" value="Unassembled WGS sequence"/>
</dbReference>
<evidence type="ECO:0000313" key="2">
    <source>
        <dbReference type="Proteomes" id="UP001207468"/>
    </source>
</evidence>
<dbReference type="EMBL" id="JAGFNK010000238">
    <property type="protein sequence ID" value="KAI9456296.1"/>
    <property type="molecule type" value="Genomic_DNA"/>
</dbReference>